<comment type="caution">
    <text evidence="2">The sequence shown here is derived from an EMBL/GenBank/DDBJ whole genome shotgun (WGS) entry which is preliminary data.</text>
</comment>
<accession>A0A0F9QEH6</accession>
<dbReference type="EMBL" id="LAZR01005013">
    <property type="protein sequence ID" value="KKN03653.1"/>
    <property type="molecule type" value="Genomic_DNA"/>
</dbReference>
<evidence type="ECO:0000313" key="2">
    <source>
        <dbReference type="EMBL" id="KKN03653.1"/>
    </source>
</evidence>
<dbReference type="AlphaFoldDB" id="A0A0F9QEH6"/>
<reference evidence="2" key="1">
    <citation type="journal article" date="2015" name="Nature">
        <title>Complex archaea that bridge the gap between prokaryotes and eukaryotes.</title>
        <authorList>
            <person name="Spang A."/>
            <person name="Saw J.H."/>
            <person name="Jorgensen S.L."/>
            <person name="Zaremba-Niedzwiedzka K."/>
            <person name="Martijn J."/>
            <person name="Lind A.E."/>
            <person name="van Eijk R."/>
            <person name="Schleper C."/>
            <person name="Guy L."/>
            <person name="Ettema T.J."/>
        </authorList>
    </citation>
    <scope>NUCLEOTIDE SEQUENCE</scope>
</reference>
<feature type="compositionally biased region" description="Basic and acidic residues" evidence="1">
    <location>
        <begin position="1"/>
        <end position="12"/>
    </location>
</feature>
<organism evidence="2">
    <name type="scientific">marine sediment metagenome</name>
    <dbReference type="NCBI Taxonomy" id="412755"/>
    <lineage>
        <taxon>unclassified sequences</taxon>
        <taxon>metagenomes</taxon>
        <taxon>ecological metagenomes</taxon>
    </lineage>
</organism>
<feature type="region of interest" description="Disordered" evidence="1">
    <location>
        <begin position="1"/>
        <end position="23"/>
    </location>
</feature>
<evidence type="ECO:0000256" key="1">
    <source>
        <dbReference type="SAM" id="MobiDB-lite"/>
    </source>
</evidence>
<sequence length="118" mass="12623">MPHGAMKDRCKIGTEGTPVSPNPVGAVSYGSEIRCRFYRVRTREVQIGADVAISDVVIEVPKGTTVTSSSTIQVTQRNRAALSPVEFYAVVGEPDNTEKNLKGAIVLNCQLTTVGSTK</sequence>
<gene>
    <name evidence="2" type="ORF">LCGC14_1105570</name>
</gene>
<proteinExistence type="predicted"/>
<name>A0A0F9QEH6_9ZZZZ</name>
<protein>
    <submittedName>
        <fullName evidence="2">Uncharacterized protein</fullName>
    </submittedName>
</protein>